<feature type="domain" description="HTH araC/xylS-type" evidence="4">
    <location>
        <begin position="231"/>
        <end position="333"/>
    </location>
</feature>
<dbReference type="PANTHER" id="PTHR46796:SF12">
    <property type="entry name" value="HTH-TYPE DNA-BINDING TRANSCRIPTIONAL ACTIVATOR EUTR"/>
    <property type="match status" value="1"/>
</dbReference>
<dbReference type="InterPro" id="IPR050204">
    <property type="entry name" value="AraC_XylS_family_regulators"/>
</dbReference>
<dbReference type="PANTHER" id="PTHR46796">
    <property type="entry name" value="HTH-TYPE TRANSCRIPTIONAL ACTIVATOR RHAS-RELATED"/>
    <property type="match status" value="1"/>
</dbReference>
<dbReference type="Proteomes" id="UP001199469">
    <property type="component" value="Unassembled WGS sequence"/>
</dbReference>
<keyword evidence="6" id="KW-1185">Reference proteome</keyword>
<evidence type="ECO:0000259" key="4">
    <source>
        <dbReference type="PROSITE" id="PS01124"/>
    </source>
</evidence>
<proteinExistence type="predicted"/>
<dbReference type="PROSITE" id="PS01124">
    <property type="entry name" value="HTH_ARAC_FAMILY_2"/>
    <property type="match status" value="1"/>
</dbReference>
<dbReference type="Pfam" id="PF12833">
    <property type="entry name" value="HTH_18"/>
    <property type="match status" value="1"/>
</dbReference>
<dbReference type="Gene3D" id="1.10.10.60">
    <property type="entry name" value="Homeodomain-like"/>
    <property type="match status" value="1"/>
</dbReference>
<sequence>MSDDAMSSAVVRGGFATADPRKAEEFLSTTYVDQRLQLTGPREGFTAAVSSLCTPDLAVSRLETSAGLIHTVDEVPADVLIVSAPTRGHIGYFDNAYHDVQTVVADAVLSPPLGRVHVESDNLDITIVTLDRGRVADYAASLTGLDPRTLAFDGLAPLTPAMARYWTDAVAHVREDVLADPWAGEQPILLDQAFRTLAAALVSTFANNALARTTDPQAPPVRGDVSAATVRELADYLDTHADRAIGPADIAAVGDAPYRELAEGVRRRYGRHPAELLWRARLHGVHRDLLDADPHAGVIVTHVAARWGFGRPARFRIAYARAFDESPEDTLLR</sequence>
<evidence type="ECO:0000313" key="6">
    <source>
        <dbReference type="Proteomes" id="UP001199469"/>
    </source>
</evidence>
<comment type="caution">
    <text evidence="5">The sequence shown here is derived from an EMBL/GenBank/DDBJ whole genome shotgun (WGS) entry which is preliminary data.</text>
</comment>
<keyword evidence="3" id="KW-0804">Transcription</keyword>
<reference evidence="5 6" key="1">
    <citation type="submission" date="2021-11" db="EMBL/GenBank/DDBJ databases">
        <title>Draft genome sequence of Actinomycetospora sp. SF1 isolated from the rhizosphere soil.</title>
        <authorList>
            <person name="Duangmal K."/>
            <person name="Chantavorakit T."/>
        </authorList>
    </citation>
    <scope>NUCLEOTIDE SEQUENCE [LARGE SCALE GENOMIC DNA]</scope>
    <source>
        <strain evidence="5 6">TBRC 5722</strain>
    </source>
</reference>
<evidence type="ECO:0000256" key="1">
    <source>
        <dbReference type="ARBA" id="ARBA00023015"/>
    </source>
</evidence>
<evidence type="ECO:0000256" key="3">
    <source>
        <dbReference type="ARBA" id="ARBA00023163"/>
    </source>
</evidence>
<organism evidence="5 6">
    <name type="scientific">Actinomycetospora endophytica</name>
    <dbReference type="NCBI Taxonomy" id="2291215"/>
    <lineage>
        <taxon>Bacteria</taxon>
        <taxon>Bacillati</taxon>
        <taxon>Actinomycetota</taxon>
        <taxon>Actinomycetes</taxon>
        <taxon>Pseudonocardiales</taxon>
        <taxon>Pseudonocardiaceae</taxon>
        <taxon>Actinomycetospora</taxon>
    </lineage>
</organism>
<accession>A0ABS8PFW8</accession>
<gene>
    <name evidence="5" type="ORF">LQ327_23275</name>
</gene>
<dbReference type="EMBL" id="JAJNDB010000005">
    <property type="protein sequence ID" value="MCD2196301.1"/>
    <property type="molecule type" value="Genomic_DNA"/>
</dbReference>
<evidence type="ECO:0000256" key="2">
    <source>
        <dbReference type="ARBA" id="ARBA00023125"/>
    </source>
</evidence>
<protein>
    <submittedName>
        <fullName evidence="5">Helix-turn-helix domain-containing protein</fullName>
    </submittedName>
</protein>
<keyword evidence="2" id="KW-0238">DNA-binding</keyword>
<dbReference type="SMART" id="SM00342">
    <property type="entry name" value="HTH_ARAC"/>
    <property type="match status" value="1"/>
</dbReference>
<dbReference type="InterPro" id="IPR018060">
    <property type="entry name" value="HTH_AraC"/>
</dbReference>
<keyword evidence="1" id="KW-0805">Transcription regulation</keyword>
<dbReference type="RefSeq" id="WP_230738153.1">
    <property type="nucleotide sequence ID" value="NZ_JAJNDB010000005.1"/>
</dbReference>
<evidence type="ECO:0000313" key="5">
    <source>
        <dbReference type="EMBL" id="MCD2196301.1"/>
    </source>
</evidence>
<name>A0ABS8PFW8_9PSEU</name>